<sequence>MADKQAVTELMNRAGVAYDIADTDFLTNMFVDDGAQFHLTIAGGDVIPFDGKEAIGKLFTDSLTEQTDQRRHCITNIYFEDETDDAITAISYLVLITVENG</sequence>
<dbReference type="AlphaFoldDB" id="A0A382TSX2"/>
<feature type="non-terminal residue" evidence="1">
    <location>
        <position position="101"/>
    </location>
</feature>
<evidence type="ECO:0000313" key="1">
    <source>
        <dbReference type="EMBL" id="SVD25150.1"/>
    </source>
</evidence>
<name>A0A382TSX2_9ZZZZ</name>
<evidence type="ECO:0008006" key="2">
    <source>
        <dbReference type="Google" id="ProtNLM"/>
    </source>
</evidence>
<proteinExistence type="predicted"/>
<accession>A0A382TSX2</accession>
<gene>
    <name evidence="1" type="ORF">METZ01_LOCUS378004</name>
</gene>
<dbReference type="CDD" id="cd00531">
    <property type="entry name" value="NTF2_like"/>
    <property type="match status" value="1"/>
</dbReference>
<dbReference type="Gene3D" id="3.10.450.50">
    <property type="match status" value="1"/>
</dbReference>
<organism evidence="1">
    <name type="scientific">marine metagenome</name>
    <dbReference type="NCBI Taxonomy" id="408172"/>
    <lineage>
        <taxon>unclassified sequences</taxon>
        <taxon>metagenomes</taxon>
        <taxon>ecological metagenomes</taxon>
    </lineage>
</organism>
<protein>
    <recommendedName>
        <fullName evidence="2">SnoaL-like domain-containing protein</fullName>
    </recommendedName>
</protein>
<dbReference type="EMBL" id="UINC01138913">
    <property type="protein sequence ID" value="SVD25150.1"/>
    <property type="molecule type" value="Genomic_DNA"/>
</dbReference>
<reference evidence="1" key="1">
    <citation type="submission" date="2018-05" db="EMBL/GenBank/DDBJ databases">
        <authorList>
            <person name="Lanie J.A."/>
            <person name="Ng W.-L."/>
            <person name="Kazmierczak K.M."/>
            <person name="Andrzejewski T.M."/>
            <person name="Davidsen T.M."/>
            <person name="Wayne K.J."/>
            <person name="Tettelin H."/>
            <person name="Glass J.I."/>
            <person name="Rusch D."/>
            <person name="Podicherti R."/>
            <person name="Tsui H.-C.T."/>
            <person name="Winkler M.E."/>
        </authorList>
    </citation>
    <scope>NUCLEOTIDE SEQUENCE</scope>
</reference>
<dbReference type="SUPFAM" id="SSF54427">
    <property type="entry name" value="NTF2-like"/>
    <property type="match status" value="1"/>
</dbReference>
<dbReference type="InterPro" id="IPR032710">
    <property type="entry name" value="NTF2-like_dom_sf"/>
</dbReference>